<organism evidence="1 2">
    <name type="scientific">Halorientalis pallida</name>
    <dbReference type="NCBI Taxonomy" id="2479928"/>
    <lineage>
        <taxon>Archaea</taxon>
        <taxon>Methanobacteriati</taxon>
        <taxon>Methanobacteriota</taxon>
        <taxon>Stenosarchaea group</taxon>
        <taxon>Halobacteria</taxon>
        <taxon>Halobacteriales</taxon>
        <taxon>Haloarculaceae</taxon>
        <taxon>Halorientalis</taxon>
    </lineage>
</organism>
<comment type="caution">
    <text evidence="1">The sequence shown here is derived from an EMBL/GenBank/DDBJ whole genome shotgun (WGS) entry which is preliminary data.</text>
</comment>
<reference evidence="1 2" key="1">
    <citation type="submission" date="2019-01" db="EMBL/GenBank/DDBJ databases">
        <title>Halorientalis sp. F13-25 a new haloarchaeum isolated from hypersaline water.</title>
        <authorList>
            <person name="Ana D.-V."/>
            <person name="Cristina S.-P."/>
            <person name="Antonio V."/>
        </authorList>
    </citation>
    <scope>NUCLEOTIDE SEQUENCE [LARGE SCALE GENOMIC DNA]</scope>
    <source>
        <strain evidence="1 2">F13-25</strain>
    </source>
</reference>
<sequence length="177" mass="19405">MGFQPQKVDAECWMGEDNERPVSVDNSTVFTSTYDGTGDLYAIAEIPGRDEVNEETYSCVWGMKNVGSTADTNVYESTNNDPLLAKDGGKTEITYNTIESRYAGADISTGTPRNVWADYQHPTDGGLDQRTYGLNNHFFLNGEYPYCSGNDAFGTLRNTDVLDNIICEGDGGFSNIS</sequence>
<dbReference type="OrthoDB" id="387086at2157"/>
<accession>A0A498L323</accession>
<dbReference type="RefSeq" id="WP_129067572.1">
    <property type="nucleotide sequence ID" value="NZ_RDFA01000001.1"/>
</dbReference>
<evidence type="ECO:0000313" key="1">
    <source>
        <dbReference type="EMBL" id="RXK51711.1"/>
    </source>
</evidence>
<keyword evidence="2" id="KW-1185">Reference proteome</keyword>
<evidence type="ECO:0000313" key="2">
    <source>
        <dbReference type="Proteomes" id="UP000289691"/>
    </source>
</evidence>
<name>A0A498L323_9EURY</name>
<dbReference type="Proteomes" id="UP000289691">
    <property type="component" value="Unassembled WGS sequence"/>
</dbReference>
<proteinExistence type="predicted"/>
<gene>
    <name evidence="1" type="ORF">EAF64_03510</name>
</gene>
<dbReference type="AlphaFoldDB" id="A0A498L323"/>
<dbReference type="EMBL" id="RDFA01000001">
    <property type="protein sequence ID" value="RXK51711.1"/>
    <property type="molecule type" value="Genomic_DNA"/>
</dbReference>
<protein>
    <submittedName>
        <fullName evidence="1">Uncharacterized protein</fullName>
    </submittedName>
</protein>